<dbReference type="AlphaFoldDB" id="A0A087UL31"/>
<reference evidence="1 2" key="1">
    <citation type="submission" date="2013-11" db="EMBL/GenBank/DDBJ databases">
        <title>Genome sequencing of Stegodyphus mimosarum.</title>
        <authorList>
            <person name="Bechsgaard J."/>
        </authorList>
    </citation>
    <scope>NUCLEOTIDE SEQUENCE [LARGE SCALE GENOMIC DNA]</scope>
</reference>
<accession>A0A087UL31</accession>
<evidence type="ECO:0000313" key="2">
    <source>
        <dbReference type="Proteomes" id="UP000054359"/>
    </source>
</evidence>
<name>A0A087UL31_STEMI</name>
<gene>
    <name evidence="1" type="ORF">X975_18317</name>
</gene>
<proteinExistence type="predicted"/>
<keyword evidence="2" id="KW-1185">Reference proteome</keyword>
<feature type="non-terminal residue" evidence="1">
    <location>
        <position position="60"/>
    </location>
</feature>
<dbReference type="EMBL" id="KK120341">
    <property type="protein sequence ID" value="KFM78070.1"/>
    <property type="molecule type" value="Genomic_DNA"/>
</dbReference>
<dbReference type="Proteomes" id="UP000054359">
    <property type="component" value="Unassembled WGS sequence"/>
</dbReference>
<evidence type="ECO:0000313" key="1">
    <source>
        <dbReference type="EMBL" id="KFM78070.1"/>
    </source>
</evidence>
<organism evidence="1 2">
    <name type="scientific">Stegodyphus mimosarum</name>
    <name type="common">African social velvet spider</name>
    <dbReference type="NCBI Taxonomy" id="407821"/>
    <lineage>
        <taxon>Eukaryota</taxon>
        <taxon>Metazoa</taxon>
        <taxon>Ecdysozoa</taxon>
        <taxon>Arthropoda</taxon>
        <taxon>Chelicerata</taxon>
        <taxon>Arachnida</taxon>
        <taxon>Araneae</taxon>
        <taxon>Araneomorphae</taxon>
        <taxon>Entelegynae</taxon>
        <taxon>Eresoidea</taxon>
        <taxon>Eresidae</taxon>
        <taxon>Stegodyphus</taxon>
    </lineage>
</organism>
<protein>
    <submittedName>
        <fullName evidence="1">Uncharacterized protein</fullName>
    </submittedName>
</protein>
<sequence length="60" mass="7101">MYFTVSPPVECGFGITASRIAQNAYQFSSSRFIRRDFHCNRRWGKVNCQFYIGYQRLIRG</sequence>